<evidence type="ECO:0000313" key="2">
    <source>
        <dbReference type="Proteomes" id="UP000196005"/>
    </source>
</evidence>
<name>A0A1Y0HP01_9BACT</name>
<dbReference type="RefSeq" id="WP_202819566.1">
    <property type="nucleotide sequence ID" value="NZ_CP021416.1"/>
</dbReference>
<gene>
    <name evidence="1" type="ORF">Sdiek1_2701</name>
</gene>
<evidence type="ECO:0000313" key="1">
    <source>
        <dbReference type="EMBL" id="ARU49849.1"/>
    </source>
</evidence>
<accession>A0A1Y0HP01</accession>
<dbReference type="KEGG" id="suls:Sdiek1_2701"/>
<dbReference type="AlphaFoldDB" id="A0A1Y0HP01"/>
<dbReference type="GO" id="GO:0008893">
    <property type="term" value="F:guanosine-3',5'-bis(diphosphate) 3'-diphosphatase activity"/>
    <property type="evidence" value="ECO:0007669"/>
    <property type="project" value="TreeGrafter"/>
</dbReference>
<organism evidence="1 2">
    <name type="scientific">Sulfurospirillum diekertiae</name>
    <dbReference type="NCBI Taxonomy" id="1854492"/>
    <lineage>
        <taxon>Bacteria</taxon>
        <taxon>Pseudomonadati</taxon>
        <taxon>Campylobacterota</taxon>
        <taxon>Epsilonproteobacteria</taxon>
        <taxon>Campylobacterales</taxon>
        <taxon>Sulfurospirillaceae</taxon>
        <taxon>Sulfurospirillum</taxon>
    </lineage>
</organism>
<dbReference type="Proteomes" id="UP000196005">
    <property type="component" value="Chromosome"/>
</dbReference>
<dbReference type="GO" id="GO:0008728">
    <property type="term" value="F:GTP diphosphokinase activity"/>
    <property type="evidence" value="ECO:0007669"/>
    <property type="project" value="UniProtKB-EC"/>
</dbReference>
<keyword evidence="2" id="KW-1185">Reference proteome</keyword>
<dbReference type="PANTHER" id="PTHR46246:SF1">
    <property type="entry name" value="GUANOSINE-3',5'-BIS(DIPHOSPHATE) 3'-PYROPHOSPHOHYDROLASE MESH1"/>
    <property type="match status" value="1"/>
</dbReference>
<dbReference type="EMBL" id="CP021416">
    <property type="protein sequence ID" value="ARU49849.1"/>
    <property type="molecule type" value="Genomic_DNA"/>
</dbReference>
<dbReference type="SUPFAM" id="SSF109604">
    <property type="entry name" value="HD-domain/PDEase-like"/>
    <property type="match status" value="1"/>
</dbReference>
<protein>
    <submittedName>
        <fullName evidence="1">GTP pyrophosphokinase rsh</fullName>
        <ecNumber evidence="1">2.7.6.5</ecNumber>
    </submittedName>
</protein>
<dbReference type="PANTHER" id="PTHR46246">
    <property type="entry name" value="GUANOSINE-3',5'-BIS(DIPHOSPHATE) 3'-PYROPHOSPHOHYDROLASE MESH1"/>
    <property type="match status" value="1"/>
</dbReference>
<proteinExistence type="predicted"/>
<dbReference type="Gene3D" id="1.10.3210.10">
    <property type="entry name" value="Hypothetical protein af1432"/>
    <property type="match status" value="1"/>
</dbReference>
<sequence length="324" mass="37046">MDKKWAYLNDIEGCEVIGLYTMHALIEIVYLKEGKPKSLTINFHVAGGSLGYFEFFKFDTIPLPPAKTPYSPSEMFTKILHVNLYATVGEHERFEELEFVCEEGSYLFFYSEDEEEAHYAKIEKGKKPSLPQVKRMNETLPKELFSVEFFKENLAFALLAHGEQKTPHGLPYSMHLLSVASEVINALYMEPLSFDENNVAIACALLHDVNEDTTTQITKESSLAGNSEVIAKGVQALTKDKTLPSKEVQMQDSLERLKKRQNCVALVKLADRITNLGVPPKHWDEAKKRKYLEEAKMILSELGYAHHYLALKLHEKIEAYERYM</sequence>
<dbReference type="Pfam" id="PF13328">
    <property type="entry name" value="HD_4"/>
    <property type="match status" value="1"/>
</dbReference>
<dbReference type="EC" id="2.7.6.5" evidence="1"/>
<keyword evidence="1" id="KW-0808">Transferase</keyword>
<dbReference type="InterPro" id="IPR052194">
    <property type="entry name" value="MESH1"/>
</dbReference>
<reference evidence="2" key="1">
    <citation type="submission" date="2017-05" db="EMBL/GenBank/DDBJ databases">
        <title>Dechlorination kinetics govern the competition between two new strains of the genus Sulfurospirillum.</title>
        <authorList>
            <person name="Buttet G.F."/>
            <person name="Murray A.M."/>
            <person name="Goris T."/>
            <person name="Burion M."/>
            <person name="Lin B."/>
            <person name="Rolle M."/>
            <person name="Maillard J."/>
        </authorList>
    </citation>
    <scope>NUCLEOTIDE SEQUENCE [LARGE SCALE GENOMIC DNA]</scope>
    <source>
        <strain evidence="2">SL2-1</strain>
    </source>
</reference>